<accession>A0A0A9AE36</accession>
<evidence type="ECO:0000313" key="1">
    <source>
        <dbReference type="EMBL" id="JAD49401.1"/>
    </source>
</evidence>
<protein>
    <submittedName>
        <fullName evidence="1">Uncharacterized protein</fullName>
    </submittedName>
</protein>
<sequence>MQRSMMTSLIPMRRRFTRWSMQIKALLPSKTRCTYLRVYII</sequence>
<name>A0A0A9AE36_ARUDO</name>
<reference evidence="1" key="2">
    <citation type="journal article" date="2015" name="Data Brief">
        <title>Shoot transcriptome of the giant reed, Arundo donax.</title>
        <authorList>
            <person name="Barrero R.A."/>
            <person name="Guerrero F.D."/>
            <person name="Moolhuijzen P."/>
            <person name="Goolsby J.A."/>
            <person name="Tidwell J."/>
            <person name="Bellgard S.E."/>
            <person name="Bellgard M.I."/>
        </authorList>
    </citation>
    <scope>NUCLEOTIDE SEQUENCE</scope>
    <source>
        <tissue evidence="1">Shoot tissue taken approximately 20 cm above the soil surface</tissue>
    </source>
</reference>
<dbReference type="AlphaFoldDB" id="A0A0A9AE36"/>
<organism evidence="1">
    <name type="scientific">Arundo donax</name>
    <name type="common">Giant reed</name>
    <name type="synonym">Donax arundinaceus</name>
    <dbReference type="NCBI Taxonomy" id="35708"/>
    <lineage>
        <taxon>Eukaryota</taxon>
        <taxon>Viridiplantae</taxon>
        <taxon>Streptophyta</taxon>
        <taxon>Embryophyta</taxon>
        <taxon>Tracheophyta</taxon>
        <taxon>Spermatophyta</taxon>
        <taxon>Magnoliopsida</taxon>
        <taxon>Liliopsida</taxon>
        <taxon>Poales</taxon>
        <taxon>Poaceae</taxon>
        <taxon>PACMAD clade</taxon>
        <taxon>Arundinoideae</taxon>
        <taxon>Arundineae</taxon>
        <taxon>Arundo</taxon>
    </lineage>
</organism>
<dbReference type="EMBL" id="GBRH01248494">
    <property type="protein sequence ID" value="JAD49401.1"/>
    <property type="molecule type" value="Transcribed_RNA"/>
</dbReference>
<proteinExistence type="predicted"/>
<reference evidence="1" key="1">
    <citation type="submission" date="2014-09" db="EMBL/GenBank/DDBJ databases">
        <authorList>
            <person name="Magalhaes I.L.F."/>
            <person name="Oliveira U."/>
            <person name="Santos F.R."/>
            <person name="Vidigal T.H.D.A."/>
            <person name="Brescovit A.D."/>
            <person name="Santos A.J."/>
        </authorList>
    </citation>
    <scope>NUCLEOTIDE SEQUENCE</scope>
    <source>
        <tissue evidence="1">Shoot tissue taken approximately 20 cm above the soil surface</tissue>
    </source>
</reference>